<sequence>MEPCTGGSRMKPREIDLSTTPTDEDIAALKLGDVVYLNGLLYTAREGVYMRALEKQANIPMELPSQSAANFHCSPAARVNDDGTFDMGAVTATASFRFAKWLPEWMQKTGAKLIIGKGGMTSKDYKSYFVPNGAIYLSTVGYGTGALLGRGIEKVEAVHWVDELGLAQAMWVIKCNRMGPFIVASDLNGDCLFERENEKIAQNIERVYEGTRPATLKRYGETDDRSDEVI</sequence>
<feature type="domain" description="Fe-S hydro-lyase tartrate dehydratase beta-type catalytic" evidence="3">
    <location>
        <begin position="11"/>
        <end position="194"/>
    </location>
</feature>
<dbReference type="InterPro" id="IPR004647">
    <property type="entry name" value="Fe-S_hydro-lyase_TtdB-typ_cat"/>
</dbReference>
<dbReference type="Pfam" id="PF05683">
    <property type="entry name" value="Fumerase_C"/>
    <property type="match status" value="1"/>
</dbReference>
<dbReference type="SUPFAM" id="SSF117457">
    <property type="entry name" value="FumA C-terminal domain-like"/>
    <property type="match status" value="1"/>
</dbReference>
<name>A0A0N0E6U7_9HYPH</name>
<proteinExistence type="inferred from homology"/>
<dbReference type="Gene3D" id="3.20.130.10">
    <property type="entry name" value="Fe-S hydro-lyase, tartrate dehydratase beta-type, catalytic domain"/>
    <property type="match status" value="1"/>
</dbReference>
<keyword evidence="2" id="KW-0456">Lyase</keyword>
<evidence type="ECO:0000313" key="5">
    <source>
        <dbReference type="Proteomes" id="UP000038011"/>
    </source>
</evidence>
<evidence type="ECO:0000259" key="3">
    <source>
        <dbReference type="Pfam" id="PF05683"/>
    </source>
</evidence>
<protein>
    <submittedName>
        <fullName evidence="4">Fumarate hydratase</fullName>
    </submittedName>
</protein>
<dbReference type="PANTHER" id="PTHR43351">
    <property type="entry name" value="L(+)-TARTRATE DEHYDRATASE SUBUNIT BETA"/>
    <property type="match status" value="1"/>
</dbReference>
<dbReference type="Proteomes" id="UP000038011">
    <property type="component" value="Unassembled WGS sequence"/>
</dbReference>
<organism evidence="4 5">
    <name type="scientific">Ahrensia marina</name>
    <dbReference type="NCBI Taxonomy" id="1514904"/>
    <lineage>
        <taxon>Bacteria</taxon>
        <taxon>Pseudomonadati</taxon>
        <taxon>Pseudomonadota</taxon>
        <taxon>Alphaproteobacteria</taxon>
        <taxon>Hyphomicrobiales</taxon>
        <taxon>Ahrensiaceae</taxon>
        <taxon>Ahrensia</taxon>
    </lineage>
</organism>
<dbReference type="GO" id="GO:0016836">
    <property type="term" value="F:hydro-lyase activity"/>
    <property type="evidence" value="ECO:0007669"/>
    <property type="project" value="InterPro"/>
</dbReference>
<dbReference type="InterPro" id="IPR036660">
    <property type="entry name" value="Fe-S_hydroAse_TtdB_cat_sf"/>
</dbReference>
<keyword evidence="5" id="KW-1185">Reference proteome</keyword>
<evidence type="ECO:0000256" key="2">
    <source>
        <dbReference type="ARBA" id="ARBA00023239"/>
    </source>
</evidence>
<comment type="caution">
    <text evidence="4">The sequence shown here is derived from an EMBL/GenBank/DDBJ whole genome shotgun (WGS) entry which is preliminary data.</text>
</comment>
<reference evidence="4 5" key="1">
    <citation type="submission" date="2015-01" db="EMBL/GenBank/DDBJ databases">
        <title>Ahrensia donghaiensis sp. nov., a novel dimethylsulphoniopropionate-cleavage bacterium isolated from seawater and emended descriptions of the genus Ahrensia and Ahrensia kielensis.</title>
        <authorList>
            <person name="Liu J."/>
        </authorList>
    </citation>
    <scope>NUCLEOTIDE SEQUENCE [LARGE SCALE GENOMIC DNA]</scope>
    <source>
        <strain evidence="4 5">LZD062</strain>
    </source>
</reference>
<accession>A0A0N0E6U7</accession>
<dbReference type="EMBL" id="JXMU01000022">
    <property type="protein sequence ID" value="KPB00435.1"/>
    <property type="molecule type" value="Genomic_DNA"/>
</dbReference>
<gene>
    <name evidence="4" type="ORF">SU32_13950</name>
</gene>
<evidence type="ECO:0000256" key="1">
    <source>
        <dbReference type="ARBA" id="ARBA00008876"/>
    </source>
</evidence>
<dbReference type="STRING" id="1514904.SU32_13950"/>
<dbReference type="AlphaFoldDB" id="A0A0N0E6U7"/>
<dbReference type="PATRIC" id="fig|1514904.3.peg.1924"/>
<comment type="similarity">
    <text evidence="1">Belongs to the class-I fumarase family.</text>
</comment>
<dbReference type="PANTHER" id="PTHR43351:SF2">
    <property type="entry name" value="L(+)-TARTRATE DEHYDRATASE SUBUNIT BETA-RELATED"/>
    <property type="match status" value="1"/>
</dbReference>
<evidence type="ECO:0000313" key="4">
    <source>
        <dbReference type="EMBL" id="KPB00435.1"/>
    </source>
</evidence>